<dbReference type="Proteomes" id="UP000682733">
    <property type="component" value="Unassembled WGS sequence"/>
</dbReference>
<evidence type="ECO:0000313" key="3">
    <source>
        <dbReference type="EMBL" id="CAF3773706.1"/>
    </source>
</evidence>
<dbReference type="EMBL" id="CAJOBA010006472">
    <property type="protein sequence ID" value="CAF3773706.1"/>
    <property type="molecule type" value="Genomic_DNA"/>
</dbReference>
<dbReference type="EMBL" id="CAJNOK010006464">
    <property type="protein sequence ID" value="CAF1004409.1"/>
    <property type="molecule type" value="Genomic_DNA"/>
</dbReference>
<comment type="caution">
    <text evidence="2">The sequence shown here is derived from an EMBL/GenBank/DDBJ whole genome shotgun (WGS) entry which is preliminary data.</text>
</comment>
<dbReference type="EMBL" id="CAJOBC010003951">
    <property type="protein sequence ID" value="CAF3808105.1"/>
    <property type="molecule type" value="Genomic_DNA"/>
</dbReference>
<gene>
    <name evidence="2" type="ORF">GPM918_LOCUS15609</name>
    <name evidence="1" type="ORF">OVA965_LOCUS14726</name>
    <name evidence="4" type="ORF">SRO942_LOCUS15609</name>
    <name evidence="3" type="ORF">TMI583_LOCUS14730</name>
</gene>
<evidence type="ECO:0000313" key="2">
    <source>
        <dbReference type="EMBL" id="CAF1037605.1"/>
    </source>
</evidence>
<protein>
    <submittedName>
        <fullName evidence="2">Uncharacterized protein</fullName>
    </submittedName>
</protein>
<dbReference type="EMBL" id="CAJNOQ010003951">
    <property type="protein sequence ID" value="CAF1037605.1"/>
    <property type="molecule type" value="Genomic_DNA"/>
</dbReference>
<name>A0A814JFZ6_9BILA</name>
<evidence type="ECO:0000313" key="1">
    <source>
        <dbReference type="EMBL" id="CAF1004409.1"/>
    </source>
</evidence>
<dbReference type="Proteomes" id="UP000677228">
    <property type="component" value="Unassembled WGS sequence"/>
</dbReference>
<keyword evidence="5" id="KW-1185">Reference proteome</keyword>
<evidence type="ECO:0000313" key="5">
    <source>
        <dbReference type="Proteomes" id="UP000663829"/>
    </source>
</evidence>
<organism evidence="2 5">
    <name type="scientific">Didymodactylos carnosus</name>
    <dbReference type="NCBI Taxonomy" id="1234261"/>
    <lineage>
        <taxon>Eukaryota</taxon>
        <taxon>Metazoa</taxon>
        <taxon>Spiralia</taxon>
        <taxon>Gnathifera</taxon>
        <taxon>Rotifera</taxon>
        <taxon>Eurotatoria</taxon>
        <taxon>Bdelloidea</taxon>
        <taxon>Philodinida</taxon>
        <taxon>Philodinidae</taxon>
        <taxon>Didymodactylos</taxon>
    </lineage>
</organism>
<evidence type="ECO:0000313" key="4">
    <source>
        <dbReference type="EMBL" id="CAF3808105.1"/>
    </source>
</evidence>
<dbReference type="AlphaFoldDB" id="A0A814JFZ6"/>
<dbReference type="Proteomes" id="UP000681722">
    <property type="component" value="Unassembled WGS sequence"/>
</dbReference>
<sequence length="190" mass="21074">MYLRLGKTAEKNRLRLTKGSAGVVLTLNGGGLYDSPGGNGGGSFLETIGVRAQDNPPSGVFDQSGFVFSKMDAETTMNFNEALKIKYDLSKLYRTDYIHRWIQHMCSNLQLDPIGFGIFLPSVASVLCGYTSILRNNQFPNATTIYSILVAMPTYGKSTLFSVLRRAVEHVQKLLPTKFYDPANKQNFVM</sequence>
<reference evidence="2" key="1">
    <citation type="submission" date="2021-02" db="EMBL/GenBank/DDBJ databases">
        <authorList>
            <person name="Nowell W R."/>
        </authorList>
    </citation>
    <scope>NUCLEOTIDE SEQUENCE</scope>
</reference>
<accession>A0A814JFZ6</accession>
<dbReference type="Proteomes" id="UP000663829">
    <property type="component" value="Unassembled WGS sequence"/>
</dbReference>
<proteinExistence type="predicted"/>